<organism evidence="2 3">
    <name type="scientific">Nonomuraea pusilla</name>
    <dbReference type="NCBI Taxonomy" id="46177"/>
    <lineage>
        <taxon>Bacteria</taxon>
        <taxon>Bacillati</taxon>
        <taxon>Actinomycetota</taxon>
        <taxon>Actinomycetes</taxon>
        <taxon>Streptosporangiales</taxon>
        <taxon>Streptosporangiaceae</taxon>
        <taxon>Nonomuraea</taxon>
    </lineage>
</organism>
<protein>
    <submittedName>
        <fullName evidence="2">Uncharacterized protein</fullName>
    </submittedName>
</protein>
<evidence type="ECO:0000313" key="3">
    <source>
        <dbReference type="Proteomes" id="UP000198953"/>
    </source>
</evidence>
<gene>
    <name evidence="2" type="ORF">SAMN05660976_03007</name>
</gene>
<reference evidence="2 3" key="1">
    <citation type="submission" date="2016-10" db="EMBL/GenBank/DDBJ databases">
        <authorList>
            <person name="de Groot N.N."/>
        </authorList>
    </citation>
    <scope>NUCLEOTIDE SEQUENCE [LARGE SCALE GENOMIC DNA]</scope>
    <source>
        <strain evidence="2 3">DSM 43357</strain>
    </source>
</reference>
<keyword evidence="3" id="KW-1185">Reference proteome</keyword>
<feature type="region of interest" description="Disordered" evidence="1">
    <location>
        <begin position="74"/>
        <end position="130"/>
    </location>
</feature>
<evidence type="ECO:0000313" key="2">
    <source>
        <dbReference type="EMBL" id="SEL66356.1"/>
    </source>
</evidence>
<accession>A0A1H7S212</accession>
<dbReference type="Proteomes" id="UP000198953">
    <property type="component" value="Unassembled WGS sequence"/>
</dbReference>
<proteinExistence type="predicted"/>
<sequence length="130" mass="14715">MARLKRRASSDGPWAAGKPLSRRLHWRRHCPAKMRLNVRMASRCVLVLLETGISHENLRQAMGCTSGMKCRRRTASRTKLTGRRPDKPVIIPLSPDDKDFPTLRDSSPIKALRGGRRLPYPRTTPPNPTP</sequence>
<evidence type="ECO:0000256" key="1">
    <source>
        <dbReference type="SAM" id="MobiDB-lite"/>
    </source>
</evidence>
<name>A0A1H7S212_9ACTN</name>
<dbReference type="EMBL" id="FOBF01000006">
    <property type="protein sequence ID" value="SEL66356.1"/>
    <property type="molecule type" value="Genomic_DNA"/>
</dbReference>
<dbReference type="AlphaFoldDB" id="A0A1H7S212"/>